<proteinExistence type="predicted"/>
<evidence type="ECO:0000313" key="2">
    <source>
        <dbReference type="EMBL" id="QEC63290.1"/>
    </source>
</evidence>
<protein>
    <recommendedName>
        <fullName evidence="1">Polymerase nucleotidyl transferase domain-containing protein</fullName>
    </recommendedName>
</protein>
<dbReference type="OrthoDB" id="645383at2"/>
<reference evidence="2 3" key="1">
    <citation type="journal article" date="2017" name="Curr. Microbiol.">
        <title>Mucilaginibacter ginsenosidivorans sp. nov., Isolated from Soil of Ginseng Field.</title>
        <authorList>
            <person name="Kim M.M."/>
            <person name="Siddiqi M.Z."/>
            <person name="Im W.T."/>
        </authorList>
    </citation>
    <scope>NUCLEOTIDE SEQUENCE [LARGE SCALE GENOMIC DNA]</scope>
    <source>
        <strain evidence="2 3">Gsoil 3017</strain>
    </source>
</reference>
<evidence type="ECO:0000313" key="3">
    <source>
        <dbReference type="Proteomes" id="UP000321479"/>
    </source>
</evidence>
<keyword evidence="3" id="KW-1185">Reference proteome</keyword>
<accession>A0A5B8UVZ6</accession>
<sequence>MSDLRRNILATLAYFDLFSYPLTMDEIYLFLPTKCAVEEFEYACRGLVIDRHVHKFDKFYTLRNDYFLIERREKGNFKAAELIATAKKVGDLLIRFPYVRGIAISGSLSKNFADNDSDIDLFVITAKNRLWIARTVMHLFKKLTFLVKREHYFCMNYYIDEQDLLIHEKNIYTATEIATLIPLNGDTMFEQFFTANTWTREYLPNKYLRIASAKPVKDSLLKKITEFIFNNQAGNALDNLLMRITANRWHKKMLLKRTNNRGIILAMDAGKHYTKPDPVNFQMKLLVSYRNKVSQVLERCERVVVQ</sequence>
<dbReference type="Pfam" id="PF01909">
    <property type="entry name" value="NTP_transf_2"/>
    <property type="match status" value="1"/>
</dbReference>
<dbReference type="InterPro" id="IPR043519">
    <property type="entry name" value="NT_sf"/>
</dbReference>
<dbReference type="Proteomes" id="UP000321479">
    <property type="component" value="Chromosome"/>
</dbReference>
<feature type="domain" description="Polymerase nucleotidyl transferase" evidence="1">
    <location>
        <begin position="95"/>
        <end position="161"/>
    </location>
</feature>
<organism evidence="2 3">
    <name type="scientific">Mucilaginibacter ginsenosidivorans</name>
    <dbReference type="NCBI Taxonomy" id="398053"/>
    <lineage>
        <taxon>Bacteria</taxon>
        <taxon>Pseudomonadati</taxon>
        <taxon>Bacteroidota</taxon>
        <taxon>Sphingobacteriia</taxon>
        <taxon>Sphingobacteriales</taxon>
        <taxon>Sphingobacteriaceae</taxon>
        <taxon>Mucilaginibacter</taxon>
    </lineage>
</organism>
<dbReference type="KEGG" id="mgin:FRZ54_12120"/>
<dbReference type="InterPro" id="IPR002934">
    <property type="entry name" value="Polymerase_NTP_transf_dom"/>
</dbReference>
<evidence type="ECO:0000259" key="1">
    <source>
        <dbReference type="Pfam" id="PF01909"/>
    </source>
</evidence>
<dbReference type="RefSeq" id="WP_147031866.1">
    <property type="nucleotide sequence ID" value="NZ_CP042436.1"/>
</dbReference>
<dbReference type="SUPFAM" id="SSF81301">
    <property type="entry name" value="Nucleotidyltransferase"/>
    <property type="match status" value="1"/>
</dbReference>
<dbReference type="GO" id="GO:0016779">
    <property type="term" value="F:nucleotidyltransferase activity"/>
    <property type="evidence" value="ECO:0007669"/>
    <property type="project" value="InterPro"/>
</dbReference>
<dbReference type="AlphaFoldDB" id="A0A5B8UVZ6"/>
<name>A0A5B8UVZ6_9SPHI</name>
<gene>
    <name evidence="2" type="ORF">FRZ54_12120</name>
</gene>
<dbReference type="EMBL" id="CP042436">
    <property type="protein sequence ID" value="QEC63290.1"/>
    <property type="molecule type" value="Genomic_DNA"/>
</dbReference>